<dbReference type="PANTHER" id="PTHR32235">
    <property type="entry name" value="NON-HOMOLOGOUS END-JOINING FACTOR 1"/>
    <property type="match status" value="1"/>
</dbReference>
<comment type="subcellular location">
    <subcellularLocation>
        <location evidence="1">Nucleus</location>
    </subcellularLocation>
</comment>
<evidence type="ECO:0000313" key="11">
    <source>
        <dbReference type="Proteomes" id="UP000717515"/>
    </source>
</evidence>
<evidence type="ECO:0000259" key="9">
    <source>
        <dbReference type="Pfam" id="PF09302"/>
    </source>
</evidence>
<dbReference type="InterPro" id="IPR052287">
    <property type="entry name" value="NHEJ_factor"/>
</dbReference>
<evidence type="ECO:0000256" key="1">
    <source>
        <dbReference type="ARBA" id="ARBA00004123"/>
    </source>
</evidence>
<feature type="compositionally biased region" description="Basic and acidic residues" evidence="8">
    <location>
        <begin position="192"/>
        <end position="202"/>
    </location>
</feature>
<dbReference type="InterPro" id="IPR038051">
    <property type="entry name" value="XRCC4-like_N_sf"/>
</dbReference>
<evidence type="ECO:0000256" key="3">
    <source>
        <dbReference type="ARBA" id="ARBA00023125"/>
    </source>
</evidence>
<organism evidence="10 11">
    <name type="scientific">Mortierella alpina</name>
    <name type="common">Oleaginous fungus</name>
    <name type="synonym">Mortierella renispora</name>
    <dbReference type="NCBI Taxonomy" id="64518"/>
    <lineage>
        <taxon>Eukaryota</taxon>
        <taxon>Fungi</taxon>
        <taxon>Fungi incertae sedis</taxon>
        <taxon>Mucoromycota</taxon>
        <taxon>Mortierellomycotina</taxon>
        <taxon>Mortierellomycetes</taxon>
        <taxon>Mortierellales</taxon>
        <taxon>Mortierellaceae</taxon>
        <taxon>Mortierella</taxon>
    </lineage>
</organism>
<evidence type="ECO:0000256" key="6">
    <source>
        <dbReference type="ARBA" id="ARBA00025747"/>
    </source>
</evidence>
<keyword evidence="4" id="KW-0234">DNA repair</keyword>
<evidence type="ECO:0000256" key="5">
    <source>
        <dbReference type="ARBA" id="ARBA00023242"/>
    </source>
</evidence>
<accession>A0A9P8D0E7</accession>
<dbReference type="PANTHER" id="PTHR32235:SF1">
    <property type="entry name" value="NON-HOMOLOGOUS END-JOINING FACTOR 1"/>
    <property type="match status" value="1"/>
</dbReference>
<keyword evidence="3" id="KW-0238">DNA-binding</keyword>
<feature type="compositionally biased region" description="Polar residues" evidence="8">
    <location>
        <begin position="346"/>
        <end position="383"/>
    </location>
</feature>
<gene>
    <name evidence="10" type="ORF">KVV02_006222</name>
</gene>
<feature type="compositionally biased region" description="Acidic residues" evidence="8">
    <location>
        <begin position="212"/>
        <end position="223"/>
    </location>
</feature>
<dbReference type="Gene3D" id="2.170.210.10">
    <property type="entry name" value="DNA double-strand break repair and VJ recombination XRCC4, N-terminal"/>
    <property type="match status" value="1"/>
</dbReference>
<comment type="similarity">
    <text evidence="6">Belongs to the XRCC4-XLF family. XLF subfamily.</text>
</comment>
<name>A0A9P8D0E7_MORAP</name>
<dbReference type="AlphaFoldDB" id="A0A9P8D0E7"/>
<dbReference type="InterPro" id="IPR015381">
    <property type="entry name" value="XLF-like_N"/>
</dbReference>
<feature type="compositionally biased region" description="Basic and acidic residues" evidence="8">
    <location>
        <begin position="405"/>
        <end position="429"/>
    </location>
</feature>
<keyword evidence="2" id="KW-0227">DNA damage</keyword>
<feature type="domain" description="XLF-like N-terminal" evidence="9">
    <location>
        <begin position="52"/>
        <end position="165"/>
    </location>
</feature>
<dbReference type="Pfam" id="PF09302">
    <property type="entry name" value="XLF"/>
    <property type="match status" value="1"/>
</dbReference>
<reference evidence="10" key="1">
    <citation type="submission" date="2021-07" db="EMBL/GenBank/DDBJ databases">
        <title>Draft genome of Mortierella alpina, strain LL118, isolated from an aspen leaf litter sample.</title>
        <authorList>
            <person name="Yang S."/>
            <person name="Vinatzer B.A."/>
        </authorList>
    </citation>
    <scope>NUCLEOTIDE SEQUENCE</scope>
    <source>
        <strain evidence="10">LL118</strain>
    </source>
</reference>
<evidence type="ECO:0000256" key="2">
    <source>
        <dbReference type="ARBA" id="ARBA00022763"/>
    </source>
</evidence>
<dbReference type="GO" id="GO:0032807">
    <property type="term" value="C:DNA ligase IV complex"/>
    <property type="evidence" value="ECO:0007669"/>
    <property type="project" value="TreeGrafter"/>
</dbReference>
<dbReference type="GO" id="GO:0045027">
    <property type="term" value="F:DNA end binding"/>
    <property type="evidence" value="ECO:0007669"/>
    <property type="project" value="TreeGrafter"/>
</dbReference>
<dbReference type="Proteomes" id="UP000717515">
    <property type="component" value="Unassembled WGS sequence"/>
</dbReference>
<keyword evidence="5" id="KW-0539">Nucleus</keyword>
<feature type="region of interest" description="Disordered" evidence="8">
    <location>
        <begin position="178"/>
        <end position="232"/>
    </location>
</feature>
<proteinExistence type="inferred from homology"/>
<feature type="region of interest" description="Disordered" evidence="8">
    <location>
        <begin position="342"/>
        <end position="437"/>
    </location>
</feature>
<dbReference type="GO" id="GO:0006303">
    <property type="term" value="P:double-strand break repair via nonhomologous end joining"/>
    <property type="evidence" value="ECO:0007669"/>
    <property type="project" value="UniProtKB-ARBA"/>
</dbReference>
<evidence type="ECO:0000256" key="4">
    <source>
        <dbReference type="ARBA" id="ARBA00023204"/>
    </source>
</evidence>
<evidence type="ECO:0000313" key="10">
    <source>
        <dbReference type="EMBL" id="KAG9325719.1"/>
    </source>
</evidence>
<protein>
    <recommendedName>
        <fullName evidence="7">Non-homologous end-joining factor 1</fullName>
    </recommendedName>
</protein>
<dbReference type="CDD" id="cd22285">
    <property type="entry name" value="HD_XLF_N"/>
    <property type="match status" value="1"/>
</dbReference>
<evidence type="ECO:0000256" key="8">
    <source>
        <dbReference type="SAM" id="MobiDB-lite"/>
    </source>
</evidence>
<dbReference type="EMBL" id="JAIFTL010000034">
    <property type="protein sequence ID" value="KAG9325719.1"/>
    <property type="molecule type" value="Genomic_DNA"/>
</dbReference>
<evidence type="ECO:0000256" key="7">
    <source>
        <dbReference type="ARBA" id="ARBA00044529"/>
    </source>
</evidence>
<comment type="caution">
    <text evidence="10">The sequence shown here is derived from an EMBL/GenBank/DDBJ whole genome shotgun (WGS) entry which is preliminary data.</text>
</comment>
<sequence>MTRLSKQDNDTLRKQEWRLLFGSPVAGISSSSASTVTYTGPLQEEGLLPSEHAQDTFLVKTFFSETEMYYLILLTNLKQCWYEKLKIEDIRERSQSIKSFAYEEDSQLEALLVSLSAIFSAQQDTGITPLDTNTKRHLEQHGDKLSLVVGFIYGIASVQWEFQLSPLLADSGHVHTLPGGPVEHGRSSALNRKSEKSKDQATRQRLRHFLEDSDQEDDDDHDDDPQQDHVPVDGMSVLYDHLVLPLISLTNAYRRQAKSLETVIKAKENEVFEALEMLEQSGTGYHNRRRATERYDKARTETKLQEDLEKQVRPQMVGPRELFSDKKLSTLCSVVAKNAAEKDPSLVSQGEIGNTQDQSVTSQNSSQRTNARTGVPESSSTLTVPRPEGDATSLGGEGSGTKPPKRSEELERRRLLQERLDREKIEKGRAPKKKKLF</sequence>